<dbReference type="EMBL" id="FMYL01000009">
    <property type="protein sequence ID" value="SDC08743.1"/>
    <property type="molecule type" value="Genomic_DNA"/>
</dbReference>
<dbReference type="InterPro" id="IPR039418">
    <property type="entry name" value="LexA-like"/>
</dbReference>
<dbReference type="Gene3D" id="1.10.260.40">
    <property type="entry name" value="lambda repressor-like DNA-binding domains"/>
    <property type="match status" value="1"/>
</dbReference>
<organism evidence="5 6">
    <name type="scientific">Acinetobacter boissieri</name>
    <dbReference type="NCBI Taxonomy" id="1219383"/>
    <lineage>
        <taxon>Bacteria</taxon>
        <taxon>Pseudomonadati</taxon>
        <taxon>Pseudomonadota</taxon>
        <taxon>Gammaproteobacteria</taxon>
        <taxon>Moraxellales</taxon>
        <taxon>Moraxellaceae</taxon>
        <taxon>Acinetobacter</taxon>
    </lineage>
</organism>
<keyword evidence="3" id="KW-0804">Transcription</keyword>
<evidence type="ECO:0000313" key="5">
    <source>
        <dbReference type="EMBL" id="SDC08743.1"/>
    </source>
</evidence>
<dbReference type="SMART" id="SM00530">
    <property type="entry name" value="HTH_XRE"/>
    <property type="match status" value="1"/>
</dbReference>
<keyword evidence="6" id="KW-1185">Reference proteome</keyword>
<dbReference type="SUPFAM" id="SSF51306">
    <property type="entry name" value="LexA/Signal peptidase"/>
    <property type="match status" value="1"/>
</dbReference>
<name>A0A1G6IQN7_9GAMM</name>
<gene>
    <name evidence="5" type="ORF">SAMN05421733_1093</name>
</gene>
<reference evidence="6" key="1">
    <citation type="submission" date="2016-09" db="EMBL/GenBank/DDBJ databases">
        <authorList>
            <person name="Varghese N."/>
            <person name="Submissions S."/>
        </authorList>
    </citation>
    <scope>NUCLEOTIDE SEQUENCE [LARGE SCALE GENOMIC DNA]</scope>
    <source>
        <strain evidence="6">ANC 4422</strain>
    </source>
</reference>
<dbReference type="GO" id="GO:0003677">
    <property type="term" value="F:DNA binding"/>
    <property type="evidence" value="ECO:0007669"/>
    <property type="project" value="UniProtKB-KW"/>
</dbReference>
<dbReference type="AlphaFoldDB" id="A0A1G6IQN7"/>
<dbReference type="InterPro" id="IPR010982">
    <property type="entry name" value="Lambda_DNA-bd_dom_sf"/>
</dbReference>
<dbReference type="OrthoDB" id="9791537at2"/>
<evidence type="ECO:0000256" key="2">
    <source>
        <dbReference type="ARBA" id="ARBA00023125"/>
    </source>
</evidence>
<proteinExistence type="predicted"/>
<dbReference type="Proteomes" id="UP000242501">
    <property type="component" value="Unassembled WGS sequence"/>
</dbReference>
<keyword evidence="1" id="KW-0805">Transcription regulation</keyword>
<evidence type="ECO:0000259" key="4">
    <source>
        <dbReference type="PROSITE" id="PS50943"/>
    </source>
</evidence>
<dbReference type="CDD" id="cd06529">
    <property type="entry name" value="S24_LexA-like"/>
    <property type="match status" value="1"/>
</dbReference>
<dbReference type="RefSeq" id="WP_092749113.1">
    <property type="nucleotide sequence ID" value="NZ_FMYL01000009.1"/>
</dbReference>
<dbReference type="InterPro" id="IPR001387">
    <property type="entry name" value="Cro/C1-type_HTH"/>
</dbReference>
<dbReference type="Pfam" id="PF00717">
    <property type="entry name" value="Peptidase_S24"/>
    <property type="match status" value="1"/>
</dbReference>
<evidence type="ECO:0000256" key="3">
    <source>
        <dbReference type="ARBA" id="ARBA00023163"/>
    </source>
</evidence>
<accession>A0A1G6IQN7</accession>
<sequence length="222" mass="24527">MSDLASRLKTSRLKANKSQADVAESVGIKQPTYQALESGKTKKSAFIPLIAEFLSVDPLWLATGKNPEAVFDIHTPTVVDSSSDNDFIWIDIVEASFSCGDGESIEFHFDTIKGKFPFPPSFFSKKGVCKNNMKIIKAKGDSMTDLINDGDYVGIDTAQTEIIDGGIYAIYFTGEAMVKQIFKEADGSVVLHSLNTKYRDRIVNEQNGSSFRVMGRQFWRAG</sequence>
<keyword evidence="2" id="KW-0238">DNA-binding</keyword>
<dbReference type="Pfam" id="PF01381">
    <property type="entry name" value="HTH_3"/>
    <property type="match status" value="1"/>
</dbReference>
<evidence type="ECO:0000313" key="6">
    <source>
        <dbReference type="Proteomes" id="UP000242501"/>
    </source>
</evidence>
<dbReference type="CDD" id="cd00093">
    <property type="entry name" value="HTH_XRE"/>
    <property type="match status" value="1"/>
</dbReference>
<protein>
    <submittedName>
        <fullName evidence="5">Phage repressor protein C, contains Cro/C1-type HTH and peptisase s24 domains</fullName>
    </submittedName>
</protein>
<dbReference type="InterPro" id="IPR015927">
    <property type="entry name" value="Peptidase_S24_S26A/B/C"/>
</dbReference>
<dbReference type="STRING" id="1219383.SAMN05421733_1093"/>
<dbReference type="PANTHER" id="PTHR40661">
    <property type="match status" value="1"/>
</dbReference>
<dbReference type="PANTHER" id="PTHR40661:SF1">
    <property type="entry name" value="HTH CRO_C1-TYPE DOMAIN-CONTAINING PROTEIN"/>
    <property type="match status" value="1"/>
</dbReference>
<dbReference type="InterPro" id="IPR036286">
    <property type="entry name" value="LexA/Signal_pep-like_sf"/>
</dbReference>
<dbReference type="Gene3D" id="2.10.109.10">
    <property type="entry name" value="Umud Fragment, subunit A"/>
    <property type="match status" value="1"/>
</dbReference>
<dbReference type="PROSITE" id="PS50943">
    <property type="entry name" value="HTH_CROC1"/>
    <property type="match status" value="1"/>
</dbReference>
<feature type="domain" description="HTH cro/C1-type" evidence="4">
    <location>
        <begin position="8"/>
        <end position="61"/>
    </location>
</feature>
<evidence type="ECO:0000256" key="1">
    <source>
        <dbReference type="ARBA" id="ARBA00023015"/>
    </source>
</evidence>
<dbReference type="SUPFAM" id="SSF47413">
    <property type="entry name" value="lambda repressor-like DNA-binding domains"/>
    <property type="match status" value="1"/>
</dbReference>